<gene>
    <name evidence="1" type="ORF">A3C89_02835</name>
</gene>
<proteinExistence type="predicted"/>
<comment type="caution">
    <text evidence="1">The sequence shown here is derived from an EMBL/GenBank/DDBJ whole genome shotgun (WGS) entry which is preliminary data.</text>
</comment>
<protein>
    <submittedName>
        <fullName evidence="1">Uncharacterized protein</fullName>
    </submittedName>
</protein>
<dbReference type="EMBL" id="MFLF01000016">
    <property type="protein sequence ID" value="OGG59436.1"/>
    <property type="molecule type" value="Genomic_DNA"/>
</dbReference>
<name>A0A1F6DDG4_9BACT</name>
<dbReference type="AlphaFoldDB" id="A0A1F6DDG4"/>
<reference evidence="1 2" key="1">
    <citation type="journal article" date="2016" name="Nat. Commun.">
        <title>Thousands of microbial genomes shed light on interconnected biogeochemical processes in an aquifer system.</title>
        <authorList>
            <person name="Anantharaman K."/>
            <person name="Brown C.T."/>
            <person name="Hug L.A."/>
            <person name="Sharon I."/>
            <person name="Castelle C.J."/>
            <person name="Probst A.J."/>
            <person name="Thomas B.C."/>
            <person name="Singh A."/>
            <person name="Wilkins M.J."/>
            <person name="Karaoz U."/>
            <person name="Brodie E.L."/>
            <person name="Williams K.H."/>
            <person name="Hubbard S.S."/>
            <person name="Banfield J.F."/>
        </authorList>
    </citation>
    <scope>NUCLEOTIDE SEQUENCE [LARGE SCALE GENOMIC DNA]</scope>
</reference>
<organism evidence="1 2">
    <name type="scientific">Candidatus Kaiserbacteria bacterium RIFCSPHIGHO2_02_FULL_50_50</name>
    <dbReference type="NCBI Taxonomy" id="1798492"/>
    <lineage>
        <taxon>Bacteria</taxon>
        <taxon>Candidatus Kaiseribacteriota</taxon>
    </lineage>
</organism>
<sequence>MNMPLYSPQGSGKHLKGWVWEMTPHACRVGIEYHCVAPHCVDEGNVATFPRVGDTLTSLAPSPE</sequence>
<evidence type="ECO:0000313" key="1">
    <source>
        <dbReference type="EMBL" id="OGG59436.1"/>
    </source>
</evidence>
<dbReference type="Proteomes" id="UP000178794">
    <property type="component" value="Unassembled WGS sequence"/>
</dbReference>
<evidence type="ECO:0000313" key="2">
    <source>
        <dbReference type="Proteomes" id="UP000178794"/>
    </source>
</evidence>
<accession>A0A1F6DDG4</accession>